<dbReference type="Proteomes" id="UP000295773">
    <property type="component" value="Unassembled WGS sequence"/>
</dbReference>
<keyword evidence="3 4" id="KW-0949">S-adenosyl-L-methionine</keyword>
<dbReference type="Gene3D" id="3.40.50.150">
    <property type="entry name" value="Vaccinia Virus protein VP39"/>
    <property type="match status" value="1"/>
</dbReference>
<dbReference type="SUPFAM" id="SSF53335">
    <property type="entry name" value="S-adenosyl-L-methionine-dependent methyltransferases"/>
    <property type="match status" value="1"/>
</dbReference>
<evidence type="ECO:0000256" key="1">
    <source>
        <dbReference type="ARBA" id="ARBA00022603"/>
    </source>
</evidence>
<dbReference type="InterPro" id="IPR029063">
    <property type="entry name" value="SAM-dependent_MTases_sf"/>
</dbReference>
<dbReference type="RefSeq" id="WP_132224173.1">
    <property type="nucleotide sequence ID" value="NZ_JANKBG010000006.1"/>
</dbReference>
<organism evidence="6 7">
    <name type="scientific">Longicatena caecimuris</name>
    <dbReference type="NCBI Taxonomy" id="1796635"/>
    <lineage>
        <taxon>Bacteria</taxon>
        <taxon>Bacillati</taxon>
        <taxon>Bacillota</taxon>
        <taxon>Erysipelotrichia</taxon>
        <taxon>Erysipelotrichales</taxon>
        <taxon>Erysipelotrichaceae</taxon>
        <taxon>Longicatena</taxon>
    </lineage>
</organism>
<dbReference type="PANTHER" id="PTHR11061">
    <property type="entry name" value="RNA M5U METHYLTRANSFERASE"/>
    <property type="match status" value="1"/>
</dbReference>
<evidence type="ECO:0000256" key="3">
    <source>
        <dbReference type="ARBA" id="ARBA00022691"/>
    </source>
</evidence>
<sequence length="453" mass="51866">MLKSGQILTGTIAYLDESSNGILIVGKDKVFVRHVLAKERVKVKIQKRLKEGYSASVIEIVQKDKERVKPLCGIYERCGSCHLMHMSVQGQKQQKLAYLQHLCSKSKGLHMKVEDIATMKEPYHYRNKMIIGFQKDKQGKLQAGFYEEFSHHIIPYEQCLLHPEICDAILHTITALMIKLRIEPYDEDKRRGLLRHVVIRYGMVSKQIMVVLVINQQVFPARKAFVQELLKKHPQITTIVQNVNTRKTSIVLGEQERILYGPGYIEDTLCGLQFRISAKSFYQINHEQCEVLYKKGMELLHMTGKETVLDAYCGIGTIGMYAAQYAKQVIGVELNKDAVEDAKNNAKLNQIRNIRFVCDDAGKFMQKLAAKKERLDVVILDPPRSGSSEAFIRSVATIRPKKVLYISCNPQTQLRDLQLFQKYGYVGDVLHGVDMFPNTFHVETVVLMSRIYK</sequence>
<dbReference type="FunFam" id="2.40.50.1070:FF:000003">
    <property type="entry name" value="23S rRNA (Uracil-5-)-methyltransferase RumA"/>
    <property type="match status" value="1"/>
</dbReference>
<dbReference type="Gene3D" id="2.40.50.1070">
    <property type="match status" value="1"/>
</dbReference>
<dbReference type="EMBL" id="SMBP01000005">
    <property type="protein sequence ID" value="TCU62215.1"/>
    <property type="molecule type" value="Genomic_DNA"/>
</dbReference>
<comment type="caution">
    <text evidence="6">The sequence shown here is derived from an EMBL/GenBank/DDBJ whole genome shotgun (WGS) entry which is preliminary data.</text>
</comment>
<feature type="binding site" evidence="4">
    <location>
        <position position="381"/>
    </location>
    <ligand>
        <name>S-adenosyl-L-methionine</name>
        <dbReference type="ChEBI" id="CHEBI:59789"/>
    </ligand>
</feature>
<keyword evidence="1 4" id="KW-0489">Methyltransferase</keyword>
<dbReference type="PROSITE" id="PS51687">
    <property type="entry name" value="SAM_MT_RNA_M5U"/>
    <property type="match status" value="1"/>
</dbReference>
<keyword evidence="7" id="KW-1185">Reference proteome</keyword>
<keyword evidence="2 4" id="KW-0808">Transferase</keyword>
<reference evidence="6 7" key="1">
    <citation type="submission" date="2019-03" db="EMBL/GenBank/DDBJ databases">
        <title>Genomic Encyclopedia of Type Strains, Phase IV (KMG-IV): sequencing the most valuable type-strain genomes for metagenomic binning, comparative biology and taxonomic classification.</title>
        <authorList>
            <person name="Goeker M."/>
        </authorList>
    </citation>
    <scope>NUCLEOTIDE SEQUENCE [LARGE SCALE GENOMIC DNA]</scope>
    <source>
        <strain evidence="6 7">DSM 29481</strain>
    </source>
</reference>
<dbReference type="InterPro" id="IPR010280">
    <property type="entry name" value="U5_MeTrfase_fam"/>
</dbReference>
<dbReference type="NCBIfam" id="TIGR00479">
    <property type="entry name" value="rumA"/>
    <property type="match status" value="1"/>
</dbReference>
<dbReference type="Gene3D" id="2.40.50.140">
    <property type="entry name" value="Nucleic acid-binding proteins"/>
    <property type="match status" value="1"/>
</dbReference>
<feature type="active site" evidence="5">
    <location>
        <position position="408"/>
    </location>
</feature>
<comment type="similarity">
    <text evidence="4">Belongs to the class I-like SAM-binding methyltransferase superfamily. RNA M5U methyltransferase family.</text>
</comment>
<dbReference type="AlphaFoldDB" id="A0A4V2VL30"/>
<feature type="binding site" evidence="4">
    <location>
        <position position="283"/>
    </location>
    <ligand>
        <name>S-adenosyl-L-methionine</name>
        <dbReference type="ChEBI" id="CHEBI:59789"/>
    </ligand>
</feature>
<evidence type="ECO:0000313" key="7">
    <source>
        <dbReference type="Proteomes" id="UP000295773"/>
    </source>
</evidence>
<proteinExistence type="inferred from homology"/>
<dbReference type="PANTHER" id="PTHR11061:SF30">
    <property type="entry name" value="TRNA (URACIL(54)-C(5))-METHYLTRANSFERASE"/>
    <property type="match status" value="1"/>
</dbReference>
<accession>A0A4V2VL30</accession>
<evidence type="ECO:0000313" key="6">
    <source>
        <dbReference type="EMBL" id="TCU62215.1"/>
    </source>
</evidence>
<name>A0A4V2VL30_9FIRM</name>
<dbReference type="FunFam" id="3.40.50.150:FF:000009">
    <property type="entry name" value="23S rRNA (Uracil(1939)-C(5))-methyltransferase RlmD"/>
    <property type="match status" value="1"/>
</dbReference>
<dbReference type="GO" id="GO:0070041">
    <property type="term" value="F:rRNA (uridine-C5-)-methyltransferase activity"/>
    <property type="evidence" value="ECO:0007669"/>
    <property type="project" value="TreeGrafter"/>
</dbReference>
<dbReference type="InterPro" id="IPR012340">
    <property type="entry name" value="NA-bd_OB-fold"/>
</dbReference>
<evidence type="ECO:0000256" key="4">
    <source>
        <dbReference type="PROSITE-ProRule" id="PRU01024"/>
    </source>
</evidence>
<feature type="binding site" evidence="4">
    <location>
        <position position="312"/>
    </location>
    <ligand>
        <name>S-adenosyl-L-methionine</name>
        <dbReference type="ChEBI" id="CHEBI:59789"/>
    </ligand>
</feature>
<protein>
    <submittedName>
        <fullName evidence="6">23S rRNA (Uracil1939-C5)-methyltransferase</fullName>
    </submittedName>
</protein>
<feature type="binding site" evidence="4">
    <location>
        <position position="333"/>
    </location>
    <ligand>
        <name>S-adenosyl-L-methionine</name>
        <dbReference type="ChEBI" id="CHEBI:59789"/>
    </ligand>
</feature>
<dbReference type="PROSITE" id="PS01230">
    <property type="entry name" value="TRMA_1"/>
    <property type="match status" value="1"/>
</dbReference>
<dbReference type="Pfam" id="PF05958">
    <property type="entry name" value="tRNA_U5-meth_tr"/>
    <property type="match status" value="1"/>
</dbReference>
<dbReference type="GO" id="GO:0070475">
    <property type="term" value="P:rRNA base methylation"/>
    <property type="evidence" value="ECO:0007669"/>
    <property type="project" value="TreeGrafter"/>
</dbReference>
<feature type="active site" description="Nucleophile" evidence="4">
    <location>
        <position position="408"/>
    </location>
</feature>
<evidence type="ECO:0000256" key="2">
    <source>
        <dbReference type="ARBA" id="ARBA00022679"/>
    </source>
</evidence>
<evidence type="ECO:0000256" key="5">
    <source>
        <dbReference type="PROSITE-ProRule" id="PRU10015"/>
    </source>
</evidence>
<dbReference type="CDD" id="cd02440">
    <property type="entry name" value="AdoMet_MTases"/>
    <property type="match status" value="1"/>
</dbReference>
<dbReference type="InterPro" id="IPR030390">
    <property type="entry name" value="MeTrfase_TrmA_AS"/>
</dbReference>
<gene>
    <name evidence="6" type="ORF">EDD61_10521</name>
</gene>